<dbReference type="OrthoDB" id="156912at2759"/>
<protein>
    <submittedName>
        <fullName evidence="3">Uncharacterized protein</fullName>
    </submittedName>
</protein>
<feature type="compositionally biased region" description="Acidic residues" evidence="1">
    <location>
        <begin position="236"/>
        <end position="255"/>
    </location>
</feature>
<dbReference type="Proteomes" id="UP000794436">
    <property type="component" value="Unassembled WGS sequence"/>
</dbReference>
<evidence type="ECO:0000313" key="4">
    <source>
        <dbReference type="Proteomes" id="UP000794436"/>
    </source>
</evidence>
<keyword evidence="2" id="KW-0472">Membrane</keyword>
<accession>A0A8K1CS71</accession>
<evidence type="ECO:0000313" key="3">
    <source>
        <dbReference type="EMBL" id="TMW67691.1"/>
    </source>
</evidence>
<evidence type="ECO:0000256" key="1">
    <source>
        <dbReference type="SAM" id="MobiDB-lite"/>
    </source>
</evidence>
<reference evidence="3" key="1">
    <citation type="submission" date="2019-03" db="EMBL/GenBank/DDBJ databases">
        <title>Long read genome sequence of the mycoparasitic Pythium oligandrum ATCC 38472 isolated from sugarbeet rhizosphere.</title>
        <authorList>
            <person name="Gaulin E."/>
        </authorList>
    </citation>
    <scope>NUCLEOTIDE SEQUENCE</scope>
    <source>
        <strain evidence="3">ATCC 38472_TT</strain>
    </source>
</reference>
<feature type="transmembrane region" description="Helical" evidence="2">
    <location>
        <begin position="61"/>
        <end position="81"/>
    </location>
</feature>
<gene>
    <name evidence="3" type="ORF">Poli38472_011311</name>
</gene>
<sequence length="262" mass="30086">MLVPRSLHWGHGYVVMFLAMAANLVLDAYWRAVDVCELFPQFDFPQTFQEEILLHHTRLPLVRWPVSTVLVLGVLLVLYIAAQLRLIELAWLFLIDVLSGRWLYNLFFVQLPAWLPFLASDPGVPDLLSDVDDDDIDDLEWLDNNAQYELDDEAMPALHDDVATCSHQAMEKLVQVKLEHANRVIKRPDDWLVFDPERETLVLQKELQTSPATATEDELSDVQSTTSTSKTQGADESSERDGDEDEVRPEDDDDKIEDRQQR</sequence>
<evidence type="ECO:0000256" key="2">
    <source>
        <dbReference type="SAM" id="Phobius"/>
    </source>
</evidence>
<organism evidence="3 4">
    <name type="scientific">Pythium oligandrum</name>
    <name type="common">Mycoparasitic fungus</name>
    <dbReference type="NCBI Taxonomy" id="41045"/>
    <lineage>
        <taxon>Eukaryota</taxon>
        <taxon>Sar</taxon>
        <taxon>Stramenopiles</taxon>
        <taxon>Oomycota</taxon>
        <taxon>Peronosporomycetes</taxon>
        <taxon>Pythiales</taxon>
        <taxon>Pythiaceae</taxon>
        <taxon>Pythium</taxon>
    </lineage>
</organism>
<dbReference type="AlphaFoldDB" id="A0A8K1CS71"/>
<keyword evidence="4" id="KW-1185">Reference proteome</keyword>
<dbReference type="EMBL" id="SPLM01000004">
    <property type="protein sequence ID" value="TMW67691.1"/>
    <property type="molecule type" value="Genomic_DNA"/>
</dbReference>
<keyword evidence="2" id="KW-0812">Transmembrane</keyword>
<name>A0A8K1CS71_PYTOL</name>
<keyword evidence="2" id="KW-1133">Transmembrane helix</keyword>
<feature type="region of interest" description="Disordered" evidence="1">
    <location>
        <begin position="206"/>
        <end position="262"/>
    </location>
</feature>
<feature type="transmembrane region" description="Helical" evidence="2">
    <location>
        <begin position="12"/>
        <end position="30"/>
    </location>
</feature>
<proteinExistence type="predicted"/>
<feature type="compositionally biased region" description="Polar residues" evidence="1">
    <location>
        <begin position="221"/>
        <end position="234"/>
    </location>
</feature>
<comment type="caution">
    <text evidence="3">The sequence shown here is derived from an EMBL/GenBank/DDBJ whole genome shotgun (WGS) entry which is preliminary data.</text>
</comment>